<dbReference type="Proteomes" id="UP000548067">
    <property type="component" value="Unassembled WGS sequence"/>
</dbReference>
<accession>A0A848N689</accession>
<dbReference type="EMBL" id="JABCJF010000012">
    <property type="protein sequence ID" value="NMR35906.1"/>
    <property type="molecule type" value="Genomic_DNA"/>
</dbReference>
<proteinExistence type="predicted"/>
<keyword evidence="1" id="KW-0732">Signal</keyword>
<feature type="domain" description="DUF6705" evidence="2">
    <location>
        <begin position="1"/>
        <end position="187"/>
    </location>
</feature>
<evidence type="ECO:0000313" key="4">
    <source>
        <dbReference type="Proteomes" id="UP000548067"/>
    </source>
</evidence>
<dbReference type="PROSITE" id="PS51257">
    <property type="entry name" value="PROKAR_LIPOPROTEIN"/>
    <property type="match status" value="1"/>
</dbReference>
<dbReference type="InterPro" id="IPR046551">
    <property type="entry name" value="DUF6705"/>
</dbReference>
<evidence type="ECO:0000313" key="3">
    <source>
        <dbReference type="EMBL" id="NMR35906.1"/>
    </source>
</evidence>
<dbReference type="Pfam" id="PF20448">
    <property type="entry name" value="DUF6705"/>
    <property type="match status" value="1"/>
</dbReference>
<comment type="caution">
    <text evidence="3">The sequence shown here is derived from an EMBL/GenBank/DDBJ whole genome shotgun (WGS) entry which is preliminary data.</text>
</comment>
<feature type="signal peptide" evidence="1">
    <location>
        <begin position="1"/>
        <end position="20"/>
    </location>
</feature>
<name>A0A848N689_9FLAO</name>
<sequence>MKNYLIIILTFILMACKAQSPVYTLGQSPVDKLKNSYVKDTNNVLNKFSGTWIYSQNGQVFTVNLQKAEMVFLINYFVDELLGNYKYSINNNTIVNTILPDFSGKKSRIFGFTIWEGNPNKVTLFFRDPERPRVSCQVDLTYSNQGGIEKLNWELRVTGILPQGVPGKTLNPATDVRVPTNMELIKQ</sequence>
<feature type="chain" id="PRO_5032408203" description="DUF6705 domain-containing protein" evidence="1">
    <location>
        <begin position="21"/>
        <end position="187"/>
    </location>
</feature>
<reference evidence="3 4" key="1">
    <citation type="submission" date="2020-04" db="EMBL/GenBank/DDBJ databases">
        <title>Genome analysis and antimicrobial resistance characteristics of Chryseobacterium aquaticum isolated from farmed salmonids.</title>
        <authorList>
            <person name="Saticioglu I.B."/>
            <person name="Duman M."/>
            <person name="Altun S."/>
        </authorList>
    </citation>
    <scope>NUCLEOTIDE SEQUENCE [LARGE SCALE GENOMIC DNA]</scope>
    <source>
        <strain evidence="3 4">C-174</strain>
    </source>
</reference>
<dbReference type="AlphaFoldDB" id="A0A848N689"/>
<gene>
    <name evidence="3" type="ORF">HIO71_17140</name>
</gene>
<evidence type="ECO:0000259" key="2">
    <source>
        <dbReference type="Pfam" id="PF20448"/>
    </source>
</evidence>
<dbReference type="RefSeq" id="WP_169322369.1">
    <property type="nucleotide sequence ID" value="NZ_JABCJF010000012.1"/>
</dbReference>
<evidence type="ECO:0000256" key="1">
    <source>
        <dbReference type="SAM" id="SignalP"/>
    </source>
</evidence>
<organism evidence="3 4">
    <name type="scientific">Chryseobacterium aquaticum</name>
    <dbReference type="NCBI Taxonomy" id="452084"/>
    <lineage>
        <taxon>Bacteria</taxon>
        <taxon>Pseudomonadati</taxon>
        <taxon>Bacteroidota</taxon>
        <taxon>Flavobacteriia</taxon>
        <taxon>Flavobacteriales</taxon>
        <taxon>Weeksellaceae</taxon>
        <taxon>Chryseobacterium group</taxon>
        <taxon>Chryseobacterium</taxon>
    </lineage>
</organism>
<protein>
    <recommendedName>
        <fullName evidence="2">DUF6705 domain-containing protein</fullName>
    </recommendedName>
</protein>